<feature type="compositionally biased region" description="Polar residues" evidence="1">
    <location>
        <begin position="419"/>
        <end position="438"/>
    </location>
</feature>
<keyword evidence="2" id="KW-0812">Transmembrane</keyword>
<protein>
    <recommendedName>
        <fullName evidence="6">CUB domain-containing protein</fullName>
    </recommendedName>
</protein>
<evidence type="ECO:0000256" key="2">
    <source>
        <dbReference type="SAM" id="Phobius"/>
    </source>
</evidence>
<reference evidence="4" key="1">
    <citation type="submission" date="2022-08" db="UniProtKB">
        <authorList>
            <consortium name="EnsemblMetazoa"/>
        </authorList>
    </citation>
    <scope>IDENTIFICATION</scope>
    <source>
        <strain evidence="4">05x7-T-G4-1.051#20</strain>
    </source>
</reference>
<feature type="compositionally biased region" description="Polar residues" evidence="1">
    <location>
        <begin position="556"/>
        <end position="565"/>
    </location>
</feature>
<evidence type="ECO:0000256" key="1">
    <source>
        <dbReference type="SAM" id="MobiDB-lite"/>
    </source>
</evidence>
<feature type="signal peptide" evidence="3">
    <location>
        <begin position="1"/>
        <end position="18"/>
    </location>
</feature>
<dbReference type="EnsemblMetazoa" id="G18878.1">
    <property type="protein sequence ID" value="G18878.1:cds"/>
    <property type="gene ID" value="G18878"/>
</dbReference>
<accession>A0A8W8JJR9</accession>
<feature type="compositionally biased region" description="Polar residues" evidence="1">
    <location>
        <begin position="396"/>
        <end position="412"/>
    </location>
</feature>
<feature type="transmembrane region" description="Helical" evidence="2">
    <location>
        <begin position="337"/>
        <end position="360"/>
    </location>
</feature>
<name>A0A8W8JJR9_MAGGI</name>
<feature type="compositionally biased region" description="Basic and acidic residues" evidence="1">
    <location>
        <begin position="566"/>
        <end position="580"/>
    </location>
</feature>
<keyword evidence="5" id="KW-1185">Reference proteome</keyword>
<feature type="compositionally biased region" description="Basic and acidic residues" evidence="1">
    <location>
        <begin position="588"/>
        <end position="602"/>
    </location>
</feature>
<proteinExistence type="predicted"/>
<dbReference type="OMA" id="PALESNC"/>
<keyword evidence="2" id="KW-0472">Membrane</keyword>
<dbReference type="OrthoDB" id="6156482at2759"/>
<feature type="chain" id="PRO_5036451826" description="CUB domain-containing protein" evidence="3">
    <location>
        <begin position="19"/>
        <end position="630"/>
    </location>
</feature>
<keyword evidence="3" id="KW-0732">Signal</keyword>
<dbReference type="AlphaFoldDB" id="A0A8W8JJR9"/>
<organism evidence="4 5">
    <name type="scientific">Magallana gigas</name>
    <name type="common">Pacific oyster</name>
    <name type="synonym">Crassostrea gigas</name>
    <dbReference type="NCBI Taxonomy" id="29159"/>
    <lineage>
        <taxon>Eukaryota</taxon>
        <taxon>Metazoa</taxon>
        <taxon>Spiralia</taxon>
        <taxon>Lophotrochozoa</taxon>
        <taxon>Mollusca</taxon>
        <taxon>Bivalvia</taxon>
        <taxon>Autobranchia</taxon>
        <taxon>Pteriomorphia</taxon>
        <taxon>Ostreida</taxon>
        <taxon>Ostreoidea</taxon>
        <taxon>Ostreidae</taxon>
        <taxon>Magallana</taxon>
    </lineage>
</organism>
<feature type="compositionally biased region" description="Basic residues" evidence="1">
    <location>
        <begin position="603"/>
        <end position="615"/>
    </location>
</feature>
<feature type="region of interest" description="Disordered" evidence="1">
    <location>
        <begin position="367"/>
        <end position="630"/>
    </location>
</feature>
<evidence type="ECO:0000256" key="3">
    <source>
        <dbReference type="SAM" id="SignalP"/>
    </source>
</evidence>
<sequence length="630" mass="69957">MFVVSSLLFLQWMYIVNGQTVQSAIRCYGTGWVMDESCPANHKIFPVEVRVGSLALSTGCPDNIVKTSDPALESNCCTTTDSGCIDTYRNTQNGSVTYVYHENCMGRQSCISFAVVRSTTTGPVVYCDQSLYHSTTTVLEMRYQCIEDDQFFTPANVGPSSKLGLYSVHITLQDYAVSAISQSTTNIECSVESSECDGQINIIAKDLRLYSSGGQCFQNISINETGIGVINTFNCDDNTNFIQNLNFFKSQTNHIILTFTNSHQQPGGYFWIQLVSANSSHTLSVNCPPVEEDPRCNPTTEPPTTTAEITSTTAKNTAANNGTIQKPEQPRSNDNTVVIAAVVVSIIVVAIIVALVIFIYKKKCKREGNDDEQGISDNPSPTTSHTTISDVHFNRHSVQSNPALTNRYTGNGQVPPRGHQSSVITASPSEHINVSRTGTAKRALKETPLPDIPSSKTQKARPLVDEADQRQKELGRSLDKTIETRNEQIPGHMSSTRQRSLEQNDETVRGHSSRQGQLPPIENKEPTDQSNETTQIKKKKKKKKHHKNRVSATDIDPQNDTTENQSRTDMENQDEIKNEIFEDQDFTSTHERGKAEDESDATKKKKKKKKKKKSKNVNPDEDSNDKTEPW</sequence>
<keyword evidence="2" id="KW-1133">Transmembrane helix</keyword>
<feature type="compositionally biased region" description="Polar residues" evidence="1">
    <location>
        <begin position="375"/>
        <end position="389"/>
    </location>
</feature>
<dbReference type="Proteomes" id="UP000005408">
    <property type="component" value="Unassembled WGS sequence"/>
</dbReference>
<feature type="compositionally biased region" description="Basic residues" evidence="1">
    <location>
        <begin position="536"/>
        <end position="549"/>
    </location>
</feature>
<evidence type="ECO:0000313" key="4">
    <source>
        <dbReference type="EnsemblMetazoa" id="G18878.1:cds"/>
    </source>
</evidence>
<feature type="compositionally biased region" description="Basic and acidic residues" evidence="1">
    <location>
        <begin position="462"/>
        <end position="486"/>
    </location>
</feature>
<evidence type="ECO:0008006" key="6">
    <source>
        <dbReference type="Google" id="ProtNLM"/>
    </source>
</evidence>
<feature type="compositionally biased region" description="Basic and acidic residues" evidence="1">
    <location>
        <begin position="499"/>
        <end position="509"/>
    </location>
</feature>
<evidence type="ECO:0000313" key="5">
    <source>
        <dbReference type="Proteomes" id="UP000005408"/>
    </source>
</evidence>